<gene>
    <name evidence="2" type="ORF">GCM10022268_24270</name>
</gene>
<evidence type="ECO:0000313" key="2">
    <source>
        <dbReference type="EMBL" id="GAA3714709.1"/>
    </source>
</evidence>
<dbReference type="EMBL" id="BAABBF010000005">
    <property type="protein sequence ID" value="GAA3714709.1"/>
    <property type="molecule type" value="Genomic_DNA"/>
</dbReference>
<protein>
    <recommendedName>
        <fullName evidence="1">Helix-turn-helix domain-containing protein</fullName>
    </recommendedName>
</protein>
<dbReference type="NCBIfam" id="TIGR01764">
    <property type="entry name" value="excise"/>
    <property type="match status" value="1"/>
</dbReference>
<evidence type="ECO:0000313" key="3">
    <source>
        <dbReference type="Proteomes" id="UP001500523"/>
    </source>
</evidence>
<proteinExistence type="predicted"/>
<dbReference type="InterPro" id="IPR010093">
    <property type="entry name" value="SinI_DNA-bd"/>
</dbReference>
<sequence length="233" mass="24481">MASAHDAVLGICVTAFRPISPHAAIQILDAADIGADLHRLLANLAMAGLVKGYARLIEGETAGQPRTEVRDSRIDRGIWRRIVAEDRIAAVYEEASVHLDDDGDGNRVSVIGIRFDATSVNRAAAEHGAVPAAAPAPIVTHIVPPAKKSRPAPSPAYDQSVPFTVVDAPVVSAGRQRAVLDPGTVALSIQETADVLGVSKGTVNNLINQGKLTSKKIGRRTLVQADSVRAFLA</sequence>
<keyword evidence="3" id="KW-1185">Reference proteome</keyword>
<feature type="domain" description="Helix-turn-helix" evidence="1">
    <location>
        <begin position="187"/>
        <end position="233"/>
    </location>
</feature>
<dbReference type="Pfam" id="PF12728">
    <property type="entry name" value="HTH_17"/>
    <property type="match status" value="1"/>
</dbReference>
<reference evidence="3" key="1">
    <citation type="journal article" date="2019" name="Int. J. Syst. Evol. Microbiol.">
        <title>The Global Catalogue of Microorganisms (GCM) 10K type strain sequencing project: providing services to taxonomists for standard genome sequencing and annotation.</title>
        <authorList>
            <consortium name="The Broad Institute Genomics Platform"/>
            <consortium name="The Broad Institute Genome Sequencing Center for Infectious Disease"/>
            <person name="Wu L."/>
            <person name="Ma J."/>
        </authorList>
    </citation>
    <scope>NUCLEOTIDE SEQUENCE [LARGE SCALE GENOMIC DNA]</scope>
    <source>
        <strain evidence="3">JCM 17498</strain>
    </source>
</reference>
<accession>A0ABP7EB02</accession>
<dbReference type="Proteomes" id="UP001500523">
    <property type="component" value="Unassembled WGS sequence"/>
</dbReference>
<dbReference type="InterPro" id="IPR041657">
    <property type="entry name" value="HTH_17"/>
</dbReference>
<organism evidence="2 3">
    <name type="scientific">Sphingomonas cynarae</name>
    <dbReference type="NCBI Taxonomy" id="930197"/>
    <lineage>
        <taxon>Bacteria</taxon>
        <taxon>Pseudomonadati</taxon>
        <taxon>Pseudomonadota</taxon>
        <taxon>Alphaproteobacteria</taxon>
        <taxon>Sphingomonadales</taxon>
        <taxon>Sphingomonadaceae</taxon>
        <taxon>Sphingomonas</taxon>
    </lineage>
</organism>
<name>A0ABP7EB02_9SPHN</name>
<evidence type="ECO:0000259" key="1">
    <source>
        <dbReference type="Pfam" id="PF12728"/>
    </source>
</evidence>
<comment type="caution">
    <text evidence="2">The sequence shown here is derived from an EMBL/GenBank/DDBJ whole genome shotgun (WGS) entry which is preliminary data.</text>
</comment>